<proteinExistence type="predicted"/>
<evidence type="ECO:0000313" key="2">
    <source>
        <dbReference type="EMBL" id="TNM37410.1"/>
    </source>
</evidence>
<dbReference type="Gene3D" id="1.10.260.40">
    <property type="entry name" value="lambda repressor-like DNA-binding domains"/>
    <property type="match status" value="1"/>
</dbReference>
<feature type="domain" description="HTH cro/C1-type" evidence="1">
    <location>
        <begin position="1"/>
        <end position="52"/>
    </location>
</feature>
<evidence type="ECO:0000313" key="3">
    <source>
        <dbReference type="Proteomes" id="UP000313231"/>
    </source>
</evidence>
<accession>A0A5C4VNC9</accession>
<dbReference type="InterPro" id="IPR001387">
    <property type="entry name" value="Cro/C1-type_HTH"/>
</dbReference>
<keyword evidence="3" id="KW-1185">Reference proteome</keyword>
<dbReference type="EMBL" id="VDMP01000026">
    <property type="protein sequence ID" value="TNM37410.1"/>
    <property type="molecule type" value="Genomic_DNA"/>
</dbReference>
<comment type="caution">
    <text evidence="2">The sequence shown here is derived from an EMBL/GenBank/DDBJ whole genome shotgun (WGS) entry which is preliminary data.</text>
</comment>
<reference evidence="2 3" key="1">
    <citation type="journal article" date="2016" name="Int. J. Syst. Evol. Microbiol.">
        <title>Nocardioides albidus sp. nov., an actinobacterium isolated from garden soil.</title>
        <authorList>
            <person name="Singh H."/>
            <person name="Du J."/>
            <person name="Trinh H."/>
            <person name="Won K."/>
            <person name="Yang J.E."/>
            <person name="Yin C."/>
            <person name="Kook M."/>
            <person name="Yi T.H."/>
        </authorList>
    </citation>
    <scope>NUCLEOTIDE SEQUENCE [LARGE SCALE GENOMIC DNA]</scope>
    <source>
        <strain evidence="2 3">CCTCC AB 2015297</strain>
    </source>
</reference>
<dbReference type="SMART" id="SM00530">
    <property type="entry name" value="HTH_XRE"/>
    <property type="match status" value="1"/>
</dbReference>
<dbReference type="PROSITE" id="PS50943">
    <property type="entry name" value="HTH_CROC1"/>
    <property type="match status" value="1"/>
</dbReference>
<dbReference type="SUPFAM" id="SSF47413">
    <property type="entry name" value="lambda repressor-like DNA-binding domains"/>
    <property type="match status" value="1"/>
</dbReference>
<evidence type="ECO:0000259" key="1">
    <source>
        <dbReference type="PROSITE" id="PS50943"/>
    </source>
</evidence>
<dbReference type="CDD" id="cd00093">
    <property type="entry name" value="HTH_XRE"/>
    <property type="match status" value="1"/>
</dbReference>
<name>A0A5C4VNC9_9ACTN</name>
<dbReference type="Pfam" id="PF01381">
    <property type="entry name" value="HTH_3"/>
    <property type="match status" value="1"/>
</dbReference>
<protein>
    <submittedName>
        <fullName evidence="2">Helix-turn-helix transcriptional regulator</fullName>
    </submittedName>
</protein>
<gene>
    <name evidence="2" type="ORF">FHP29_16390</name>
</gene>
<dbReference type="GO" id="GO:0003677">
    <property type="term" value="F:DNA binding"/>
    <property type="evidence" value="ECO:0007669"/>
    <property type="project" value="InterPro"/>
</dbReference>
<dbReference type="InterPro" id="IPR010982">
    <property type="entry name" value="Lambda_DNA-bd_dom_sf"/>
</dbReference>
<sequence>MRNERGWTYEVLEERSGVTRRTLISIETGETRGSLDTWFRIAQAFEMDLGDLLRPLASKSR</sequence>
<organism evidence="2 3">
    <name type="scientific">Nocardioides albidus</name>
    <dbReference type="NCBI Taxonomy" id="1517589"/>
    <lineage>
        <taxon>Bacteria</taxon>
        <taxon>Bacillati</taxon>
        <taxon>Actinomycetota</taxon>
        <taxon>Actinomycetes</taxon>
        <taxon>Propionibacteriales</taxon>
        <taxon>Nocardioidaceae</taxon>
        <taxon>Nocardioides</taxon>
    </lineage>
</organism>
<dbReference type="Proteomes" id="UP000313231">
    <property type="component" value="Unassembled WGS sequence"/>
</dbReference>
<dbReference type="AlphaFoldDB" id="A0A5C4VNC9"/>
<dbReference type="OrthoDB" id="7428772at2"/>